<evidence type="ECO:0000313" key="6">
    <source>
        <dbReference type="EMBL" id="AYG01578.1"/>
    </source>
</evidence>
<feature type="transmembrane region" description="Helical" evidence="5">
    <location>
        <begin position="166"/>
        <end position="188"/>
    </location>
</feature>
<keyword evidence="4 5" id="KW-0472">Membrane</keyword>
<dbReference type="AlphaFoldDB" id="A0A387BG47"/>
<feature type="transmembrane region" description="Helical" evidence="5">
    <location>
        <begin position="320"/>
        <end position="342"/>
    </location>
</feature>
<feature type="transmembrane region" description="Helical" evidence="5">
    <location>
        <begin position="209"/>
        <end position="225"/>
    </location>
</feature>
<dbReference type="RefSeq" id="WP_120772948.1">
    <property type="nucleotide sequence ID" value="NZ_CP032627.1"/>
</dbReference>
<evidence type="ECO:0000256" key="4">
    <source>
        <dbReference type="ARBA" id="ARBA00023136"/>
    </source>
</evidence>
<keyword evidence="3 5" id="KW-1133">Transmembrane helix</keyword>
<evidence type="ECO:0000313" key="7">
    <source>
        <dbReference type="Proteomes" id="UP000269374"/>
    </source>
</evidence>
<evidence type="ECO:0000256" key="5">
    <source>
        <dbReference type="SAM" id="Phobius"/>
    </source>
</evidence>
<dbReference type="InterPro" id="IPR052556">
    <property type="entry name" value="PolySynth_Transporter"/>
</dbReference>
<sequence>MKIIKNMFYSTAYQMIAVAIPLITMPYISRVLGTSGIGINSFTLSLVSYFTLIGALGIQTYGNREIAYYQKDLYQRSKVFFELIILQFTAVFVTIGSFLLFVSFYHNPQVQFYLLLQGVVLFSTLFNISWFFMGIENFRIIVVRNSIINIVVVVLTFLLVQHKEDLWIYILLTSAAPVLANITVWPFLRHEILKIPLKDLNVIHHLKPTLVLFIPQVSVSIYLSLNKSMLGFLDGYESSGYFSQADSIVRVAFTAVSSFGAAFLPRLSNLFSENREDEVKNLTLKSVDLMNAISIFAIAGLMGTSQTFAVFFFGKNFYKVGNLILVEALVIIFFSWATVFGSQYLLAAKRNKDFTISSIAALVVNIIANLALIPLLGVMGAVIATLLSEFTVAFYRIYVVRGVFPLSQILRGFWKYLLGGGGVFIVLYIINFYNSPSIISYVLQVIVACMIYGVTIFFTNAPVLSVVQPVFKNIFKRK</sequence>
<accession>A0A387BG47</accession>
<dbReference type="PANTHER" id="PTHR43424:SF1">
    <property type="entry name" value="LOCUS PUTATIVE PROTEIN 1-RELATED"/>
    <property type="match status" value="1"/>
</dbReference>
<reference evidence="6 7" key="1">
    <citation type="submission" date="2018-09" db="EMBL/GenBank/DDBJ databases">
        <title>Genome sequencing of strain 1JSPR-7.</title>
        <authorList>
            <person name="Heo J."/>
            <person name="Kim S.-J."/>
            <person name="Kwon S.-W."/>
        </authorList>
    </citation>
    <scope>NUCLEOTIDE SEQUENCE [LARGE SCALE GENOMIC DNA]</scope>
    <source>
        <strain evidence="6 7">1JSPR-7</strain>
    </source>
</reference>
<feature type="transmembrane region" description="Helical" evidence="5">
    <location>
        <begin position="140"/>
        <end position="160"/>
    </location>
</feature>
<feature type="transmembrane region" description="Helical" evidence="5">
    <location>
        <begin position="35"/>
        <end position="58"/>
    </location>
</feature>
<evidence type="ECO:0000256" key="3">
    <source>
        <dbReference type="ARBA" id="ARBA00022989"/>
    </source>
</evidence>
<proteinExistence type="predicted"/>
<feature type="transmembrane region" description="Helical" evidence="5">
    <location>
        <begin position="354"/>
        <end position="373"/>
    </location>
</feature>
<protein>
    <submittedName>
        <fullName evidence="6">Flippase</fullName>
    </submittedName>
</protein>
<feature type="transmembrane region" description="Helical" evidence="5">
    <location>
        <begin position="289"/>
        <end position="314"/>
    </location>
</feature>
<feature type="transmembrane region" description="Helical" evidence="5">
    <location>
        <begin position="248"/>
        <end position="268"/>
    </location>
</feature>
<dbReference type="InterPro" id="IPR002797">
    <property type="entry name" value="Polysacc_synth"/>
</dbReference>
<dbReference type="PANTHER" id="PTHR43424">
    <property type="entry name" value="LOCUS PUTATIVE PROTEIN 1-RELATED"/>
    <property type="match status" value="1"/>
</dbReference>
<dbReference type="Proteomes" id="UP000269374">
    <property type="component" value="Chromosome"/>
</dbReference>
<feature type="transmembrane region" description="Helical" evidence="5">
    <location>
        <begin position="112"/>
        <end position="133"/>
    </location>
</feature>
<dbReference type="CDD" id="cd13128">
    <property type="entry name" value="MATE_Wzx_like"/>
    <property type="match status" value="1"/>
</dbReference>
<dbReference type="KEGG" id="lact:D7I46_11215"/>
<dbReference type="EMBL" id="CP032627">
    <property type="protein sequence ID" value="AYG01578.1"/>
    <property type="molecule type" value="Genomic_DNA"/>
</dbReference>
<dbReference type="Pfam" id="PF01943">
    <property type="entry name" value="Polysacc_synt"/>
    <property type="match status" value="1"/>
</dbReference>
<feature type="transmembrane region" description="Helical" evidence="5">
    <location>
        <begin position="12"/>
        <end position="29"/>
    </location>
</feature>
<feature type="transmembrane region" description="Helical" evidence="5">
    <location>
        <begin position="379"/>
        <end position="400"/>
    </location>
</feature>
<dbReference type="OrthoDB" id="9815702at2"/>
<organism evidence="6 7">
    <name type="scientific">Lactococcus allomyrinae</name>
    <dbReference type="NCBI Taxonomy" id="2419773"/>
    <lineage>
        <taxon>Bacteria</taxon>
        <taxon>Bacillati</taxon>
        <taxon>Bacillota</taxon>
        <taxon>Bacilli</taxon>
        <taxon>Lactobacillales</taxon>
        <taxon>Streptococcaceae</taxon>
        <taxon>Lactococcus</taxon>
    </lineage>
</organism>
<feature type="transmembrane region" description="Helical" evidence="5">
    <location>
        <begin position="79"/>
        <end position="106"/>
    </location>
</feature>
<feature type="transmembrane region" description="Helical" evidence="5">
    <location>
        <begin position="439"/>
        <end position="467"/>
    </location>
</feature>
<gene>
    <name evidence="6" type="ORF">D7I46_11215</name>
</gene>
<dbReference type="GO" id="GO:0016020">
    <property type="term" value="C:membrane"/>
    <property type="evidence" value="ECO:0007669"/>
    <property type="project" value="UniProtKB-SubCell"/>
</dbReference>
<name>A0A387BG47_9LACT</name>
<evidence type="ECO:0000256" key="1">
    <source>
        <dbReference type="ARBA" id="ARBA00004141"/>
    </source>
</evidence>
<keyword evidence="2 5" id="KW-0812">Transmembrane</keyword>
<keyword evidence="7" id="KW-1185">Reference proteome</keyword>
<feature type="transmembrane region" description="Helical" evidence="5">
    <location>
        <begin position="412"/>
        <end position="433"/>
    </location>
</feature>
<evidence type="ECO:0000256" key="2">
    <source>
        <dbReference type="ARBA" id="ARBA00022692"/>
    </source>
</evidence>
<comment type="subcellular location">
    <subcellularLocation>
        <location evidence="1">Membrane</location>
        <topology evidence="1">Multi-pass membrane protein</topology>
    </subcellularLocation>
</comment>